<feature type="domain" description="Response regulatory" evidence="21">
    <location>
        <begin position="671"/>
        <end position="797"/>
    </location>
</feature>
<dbReference type="OrthoDB" id="5290456at2"/>
<dbReference type="InterPro" id="IPR008207">
    <property type="entry name" value="Sig_transdc_His_kin_Hpt_dom"/>
</dbReference>
<feature type="transmembrane region" description="Helical" evidence="19">
    <location>
        <begin position="321"/>
        <end position="342"/>
    </location>
</feature>
<dbReference type="InterPro" id="IPR011622">
    <property type="entry name" value="7TMR_DISM_rcpt_extracell_dom2"/>
</dbReference>
<dbReference type="InterPro" id="IPR011006">
    <property type="entry name" value="CheY-like_superfamily"/>
</dbReference>
<sequence length="1183" mass="126627">MTSTSSAAHCPVPGAVPRLALTLALLFTLLLLCVRPAPAAPLQLARDAQVIEAWTAVAVLHDPDSRLDAAAALAAPQRFERPRTARASLGMLPGTTWLRIPVTVPQDATNGWVLQVDYALLDELDVYLARPEGLEKVASLGRMQAPSGESLAGRVPGALLRLTPGNDYTVLLRVRSVGPKILPITFMQPHAVLPEALGEQILQGMLLGLRITLFLYAIGQWITLRDHLFGKYALLAAGVTVYSAAWFGIAGQYVWPGNAWLLEHGAGLASILASCGAYLFVEQSLARPGRDRIFSVLMKTLAALCVVTALGFGFGLISHRYLVMIVGTLGIMPMLLGLPGAFRRARNGDMVGTYFLIGWAGAFACALITALLINGRLPANFWTMHALVFGSTFDMLVFMRILGLRTKAIREAMLRAEASTRMKSEFLANMSHEIRTPMNAIIGMSRLALMSEPAPALRNYLGKILGAGEHLMGIINDILDFSRIEAGKLHLEEVQFDLDELLEHLSSLTAVKAEAKGLELVFRVGPGVPTQLVGDPLRLGQVLINLTGNAVKFTEHGEIVVAVEAVKTVAGRVTLAFSVSDTGIGMTEEAIGRLFQSFSQADSSTTRKYGGTGLGLSISRQLVELMGGDIAVRSAPRKGSRFTFSVPLGIADGQATAAASTVRQALLQDVRALVVDDSASARGALSEMLAGLGMRADAAASGEDCLALLGRAEAAGQPYQVVLMDYLMPGLDGMETIRRIRRCAQEHGHDCPPPAILMISACTRETVMEEEGELPVDAFLHKPVGPALLYHSLLQALHPQLGPFEPMEKYLPAMADLPRLDGARILLAEDNANNREVALEFMAAARMQVDVAFNGVEAVRMARAGDYDLVLMDIQMPEMDGLTATREIRLDARLRELPIVAMTAHALASDRALSRLAGMNDHVTKPIDPDLLFCTLLKWIDPARLEGRPAPEGSQGAAAPQAARREPDPAAAALPAVPGIDWRLALDKVDGQRRRLEKRAGSFVREYAAAPRILRDALAAGDHPRLQALAHNLKSSAAYVGAFELAGAASRLEQDLRAGQLERVGTQVPALVTAAESVLAGLAQLAAATLPKPSDPEALAAVIARLDRHLRNDDARAEDALAQLEALLAVSVDPNLYDAALDGVRRAVADIEYAAALAPLSALATQLDLSHSLSPSLSLESSR</sequence>
<dbReference type="Pfam" id="PF00072">
    <property type="entry name" value="Response_reg"/>
    <property type="match status" value="2"/>
</dbReference>
<dbReference type="InterPro" id="IPR005467">
    <property type="entry name" value="His_kinase_dom"/>
</dbReference>
<dbReference type="PROSITE" id="PS50109">
    <property type="entry name" value="HIS_KIN"/>
    <property type="match status" value="1"/>
</dbReference>
<keyword evidence="9" id="KW-0067">ATP-binding</keyword>
<keyword evidence="10 19" id="KW-1133">Transmembrane helix</keyword>
<evidence type="ECO:0000259" key="22">
    <source>
        <dbReference type="PROSITE" id="PS50894"/>
    </source>
</evidence>
<dbReference type="SUPFAM" id="SSF47384">
    <property type="entry name" value="Homodimeric domain of signal transducing histidine kinase"/>
    <property type="match status" value="1"/>
</dbReference>
<evidence type="ECO:0000256" key="3">
    <source>
        <dbReference type="ARBA" id="ARBA00012438"/>
    </source>
</evidence>
<feature type="region of interest" description="Disordered" evidence="18">
    <location>
        <begin position="947"/>
        <end position="970"/>
    </location>
</feature>
<dbReference type="PROSITE" id="PS50110">
    <property type="entry name" value="RESPONSE_REGULATORY"/>
    <property type="match status" value="2"/>
</dbReference>
<feature type="domain" description="HPt" evidence="22">
    <location>
        <begin position="992"/>
        <end position="1089"/>
    </location>
</feature>
<feature type="transmembrane region" description="Helical" evidence="19">
    <location>
        <begin position="261"/>
        <end position="281"/>
    </location>
</feature>
<dbReference type="STRING" id="47229.LO55_3886"/>
<dbReference type="FunFam" id="3.30.565.10:FF:000010">
    <property type="entry name" value="Sensor histidine kinase RcsC"/>
    <property type="match status" value="1"/>
</dbReference>
<proteinExistence type="predicted"/>
<dbReference type="Pfam" id="PF07696">
    <property type="entry name" value="7TMR-DISMED2"/>
    <property type="match status" value="1"/>
</dbReference>
<comment type="catalytic activity">
    <reaction evidence="1">
        <text>ATP + protein L-histidine = ADP + protein N-phospho-L-histidine.</text>
        <dbReference type="EC" id="2.7.13.3"/>
    </reaction>
</comment>
<name>K9D6P4_9BURK</name>
<evidence type="ECO:0000256" key="14">
    <source>
        <dbReference type="ARBA" id="ARBA00058004"/>
    </source>
</evidence>
<feature type="compositionally biased region" description="Low complexity" evidence="18">
    <location>
        <begin position="950"/>
        <end position="962"/>
    </location>
</feature>
<evidence type="ECO:0000259" key="20">
    <source>
        <dbReference type="PROSITE" id="PS50109"/>
    </source>
</evidence>
<evidence type="ECO:0000256" key="6">
    <source>
        <dbReference type="ARBA" id="ARBA00022692"/>
    </source>
</evidence>
<dbReference type="Pfam" id="PF01627">
    <property type="entry name" value="Hpt"/>
    <property type="match status" value="1"/>
</dbReference>
<feature type="modified residue" description="Phosphohistidine" evidence="16">
    <location>
        <position position="1031"/>
    </location>
</feature>
<evidence type="ECO:0000256" key="17">
    <source>
        <dbReference type="PROSITE-ProRule" id="PRU00169"/>
    </source>
</evidence>
<evidence type="ECO:0000256" key="19">
    <source>
        <dbReference type="SAM" id="Phobius"/>
    </source>
</evidence>
<evidence type="ECO:0000313" key="24">
    <source>
        <dbReference type="Proteomes" id="UP000009874"/>
    </source>
</evidence>
<evidence type="ECO:0000256" key="8">
    <source>
        <dbReference type="ARBA" id="ARBA00022741"/>
    </source>
</evidence>
<evidence type="ECO:0000259" key="21">
    <source>
        <dbReference type="PROSITE" id="PS50110"/>
    </source>
</evidence>
<dbReference type="Proteomes" id="UP000009874">
    <property type="component" value="Unassembled WGS sequence"/>
</dbReference>
<dbReference type="CDD" id="cd16922">
    <property type="entry name" value="HATPase_EvgS-ArcB-TorS-like"/>
    <property type="match status" value="1"/>
</dbReference>
<dbReference type="SMART" id="SM00387">
    <property type="entry name" value="HATPase_c"/>
    <property type="match status" value="1"/>
</dbReference>
<dbReference type="PROSITE" id="PS50894">
    <property type="entry name" value="HPT"/>
    <property type="match status" value="1"/>
</dbReference>
<protein>
    <recommendedName>
        <fullName evidence="15">Virulence sensor protein BvgS</fullName>
        <ecNumber evidence="3">2.7.13.3</ecNumber>
    </recommendedName>
</protein>
<keyword evidence="5 17" id="KW-0597">Phosphoprotein</keyword>
<feature type="domain" description="Response regulatory" evidence="21">
    <location>
        <begin position="824"/>
        <end position="940"/>
    </location>
</feature>
<dbReference type="PATRIC" id="fig|883126.3.peg.4771"/>
<dbReference type="InterPro" id="IPR036097">
    <property type="entry name" value="HisK_dim/P_sf"/>
</dbReference>
<dbReference type="PRINTS" id="PR00344">
    <property type="entry name" value="BCTRLSENSOR"/>
</dbReference>
<feature type="transmembrane region" description="Helical" evidence="19">
    <location>
        <begin position="293"/>
        <end position="315"/>
    </location>
</feature>
<comment type="function">
    <text evidence="14">Member of the two-component regulatory system BvgS/BvgA. Phosphorylates BvgA via a four-step phosphorelay in response to environmental signals.</text>
</comment>
<evidence type="ECO:0000256" key="1">
    <source>
        <dbReference type="ARBA" id="ARBA00000085"/>
    </source>
</evidence>
<keyword evidence="12" id="KW-0843">Virulence</keyword>
<comment type="caution">
    <text evidence="23">The sequence shown here is derived from an EMBL/GenBank/DDBJ whole genome shotgun (WGS) entry which is preliminary data.</text>
</comment>
<dbReference type="GO" id="GO:0005886">
    <property type="term" value="C:plasma membrane"/>
    <property type="evidence" value="ECO:0007669"/>
    <property type="project" value="UniProtKB-SubCell"/>
</dbReference>
<dbReference type="PANTHER" id="PTHR45339">
    <property type="entry name" value="HYBRID SIGNAL TRANSDUCTION HISTIDINE KINASE J"/>
    <property type="match status" value="1"/>
</dbReference>
<evidence type="ECO:0000256" key="13">
    <source>
        <dbReference type="ARBA" id="ARBA00023136"/>
    </source>
</evidence>
<dbReference type="InterPro" id="IPR003594">
    <property type="entry name" value="HATPase_dom"/>
</dbReference>
<feature type="modified residue" description="4-aspartylphosphate" evidence="17">
    <location>
        <position position="873"/>
    </location>
</feature>
<dbReference type="CDD" id="cd00082">
    <property type="entry name" value="HisKA"/>
    <property type="match status" value="1"/>
</dbReference>
<dbReference type="SMART" id="SM00388">
    <property type="entry name" value="HisKA"/>
    <property type="match status" value="1"/>
</dbReference>
<dbReference type="GO" id="GO:0000155">
    <property type="term" value="F:phosphorelay sensor kinase activity"/>
    <property type="evidence" value="ECO:0007669"/>
    <property type="project" value="InterPro"/>
</dbReference>
<evidence type="ECO:0000256" key="11">
    <source>
        <dbReference type="ARBA" id="ARBA00023012"/>
    </source>
</evidence>
<dbReference type="Gene3D" id="3.30.565.10">
    <property type="entry name" value="Histidine kinase-like ATPase, C-terminal domain"/>
    <property type="match status" value="1"/>
</dbReference>
<evidence type="ECO:0000313" key="23">
    <source>
        <dbReference type="EMBL" id="EKU79908.1"/>
    </source>
</evidence>
<dbReference type="CDD" id="cd17546">
    <property type="entry name" value="REC_hyHK_CKI1_RcsC-like"/>
    <property type="match status" value="2"/>
</dbReference>
<dbReference type="GO" id="GO:0005524">
    <property type="term" value="F:ATP binding"/>
    <property type="evidence" value="ECO:0007669"/>
    <property type="project" value="UniProtKB-KW"/>
</dbReference>
<dbReference type="InterPro" id="IPR003661">
    <property type="entry name" value="HisK_dim/P_dom"/>
</dbReference>
<evidence type="ECO:0000256" key="18">
    <source>
        <dbReference type="SAM" id="MobiDB-lite"/>
    </source>
</evidence>
<dbReference type="HOGENOM" id="CLU_000445_105_0_4"/>
<dbReference type="Pfam" id="PF02518">
    <property type="entry name" value="HATPase_c"/>
    <property type="match status" value="1"/>
</dbReference>
<dbReference type="AlphaFoldDB" id="K9D6P4"/>
<feature type="transmembrane region" description="Helical" evidence="19">
    <location>
        <begin position="234"/>
        <end position="255"/>
    </location>
</feature>
<feature type="modified residue" description="4-aspartylphosphate" evidence="17">
    <location>
        <position position="725"/>
    </location>
</feature>
<dbReference type="SUPFAM" id="SSF52172">
    <property type="entry name" value="CheY-like"/>
    <property type="match status" value="2"/>
</dbReference>
<evidence type="ECO:0000256" key="5">
    <source>
        <dbReference type="ARBA" id="ARBA00022553"/>
    </source>
</evidence>
<dbReference type="InterPro" id="IPR001789">
    <property type="entry name" value="Sig_transdc_resp-reg_receiver"/>
</dbReference>
<feature type="domain" description="Histidine kinase" evidence="20">
    <location>
        <begin position="429"/>
        <end position="650"/>
    </location>
</feature>
<dbReference type="Pfam" id="PF07695">
    <property type="entry name" value="7TMR-DISM_7TM"/>
    <property type="match status" value="1"/>
</dbReference>
<dbReference type="SMART" id="SM00448">
    <property type="entry name" value="REC"/>
    <property type="match status" value="2"/>
</dbReference>
<evidence type="ECO:0000256" key="2">
    <source>
        <dbReference type="ARBA" id="ARBA00004651"/>
    </source>
</evidence>
<evidence type="ECO:0000256" key="16">
    <source>
        <dbReference type="PROSITE-ProRule" id="PRU00110"/>
    </source>
</evidence>
<dbReference type="SUPFAM" id="SSF47226">
    <property type="entry name" value="Histidine-containing phosphotransfer domain, HPT domain"/>
    <property type="match status" value="1"/>
</dbReference>
<dbReference type="InterPro" id="IPR036890">
    <property type="entry name" value="HATPase_C_sf"/>
</dbReference>
<dbReference type="RefSeq" id="WP_005670691.1">
    <property type="nucleotide sequence ID" value="NZ_JH992926.1"/>
</dbReference>
<dbReference type="Pfam" id="PF00512">
    <property type="entry name" value="HisKA"/>
    <property type="match status" value="1"/>
</dbReference>
<evidence type="ECO:0000256" key="9">
    <source>
        <dbReference type="ARBA" id="ARBA00022840"/>
    </source>
</evidence>
<dbReference type="Gene3D" id="1.10.287.130">
    <property type="match status" value="1"/>
</dbReference>
<accession>K9D6P4</accession>
<keyword evidence="8" id="KW-0547">Nucleotide-binding</keyword>
<dbReference type="EMBL" id="AGZI01000061">
    <property type="protein sequence ID" value="EKU79908.1"/>
    <property type="molecule type" value="Genomic_DNA"/>
</dbReference>
<organism evidence="23 24">
    <name type="scientific">Massilia timonae CCUG 45783</name>
    <dbReference type="NCBI Taxonomy" id="883126"/>
    <lineage>
        <taxon>Bacteria</taxon>
        <taxon>Pseudomonadati</taxon>
        <taxon>Pseudomonadota</taxon>
        <taxon>Betaproteobacteria</taxon>
        <taxon>Burkholderiales</taxon>
        <taxon>Oxalobacteraceae</taxon>
        <taxon>Telluria group</taxon>
        <taxon>Massilia</taxon>
    </lineage>
</organism>
<dbReference type="Gene3D" id="3.40.50.2300">
    <property type="match status" value="2"/>
</dbReference>
<comment type="subcellular location">
    <subcellularLocation>
        <location evidence="2">Cell membrane</location>
        <topology evidence="2">Multi-pass membrane protein</topology>
    </subcellularLocation>
</comment>
<dbReference type="Gene3D" id="1.20.120.160">
    <property type="entry name" value="HPT domain"/>
    <property type="match status" value="1"/>
</dbReference>
<dbReference type="InterPro" id="IPR036641">
    <property type="entry name" value="HPT_dom_sf"/>
</dbReference>
<reference evidence="23 24" key="1">
    <citation type="submission" date="2012-09" db="EMBL/GenBank/DDBJ databases">
        <title>The Genome Sequence of Massilia timonae CCUG 45783.</title>
        <authorList>
            <consortium name="The Broad Institute Genome Sequencing Platform"/>
            <person name="Earl A."/>
            <person name="Ward D."/>
            <person name="Feldgarden M."/>
            <person name="Gevers D."/>
            <person name="Huys G."/>
            <person name="Walker B."/>
            <person name="Young S.K."/>
            <person name="Zeng Q."/>
            <person name="Gargeya S."/>
            <person name="Fitzgerald M."/>
            <person name="Haas B."/>
            <person name="Abouelleil A."/>
            <person name="Alvarado L."/>
            <person name="Arachchi H.M."/>
            <person name="Berlin A.M."/>
            <person name="Chapman S.B."/>
            <person name="Goldberg J."/>
            <person name="Griggs A."/>
            <person name="Gujja S."/>
            <person name="Hansen M."/>
            <person name="Howarth C."/>
            <person name="Imamovic A."/>
            <person name="Larimer J."/>
            <person name="McCowen C."/>
            <person name="Montmayeur A."/>
            <person name="Murphy C."/>
            <person name="Neiman D."/>
            <person name="Pearson M."/>
            <person name="Priest M."/>
            <person name="Roberts A."/>
            <person name="Saif S."/>
            <person name="Shea T."/>
            <person name="Sisk P."/>
            <person name="Sykes S."/>
            <person name="Wortman J."/>
            <person name="Nusbaum C."/>
            <person name="Birren B."/>
        </authorList>
    </citation>
    <scope>NUCLEOTIDE SEQUENCE [LARGE SCALE GENOMIC DNA]</scope>
    <source>
        <strain evidence="23 24">CCUG 45783</strain>
    </source>
</reference>
<dbReference type="Gene3D" id="2.60.40.2380">
    <property type="match status" value="1"/>
</dbReference>
<gene>
    <name evidence="23" type="ORF">HMPREF9710_04726</name>
</gene>
<keyword evidence="4" id="KW-1003">Cell membrane</keyword>
<evidence type="ECO:0000256" key="7">
    <source>
        <dbReference type="ARBA" id="ARBA00022729"/>
    </source>
</evidence>
<keyword evidence="11" id="KW-0902">Two-component regulatory system</keyword>
<dbReference type="SUPFAM" id="SSF55874">
    <property type="entry name" value="ATPase domain of HSP90 chaperone/DNA topoisomerase II/histidine kinase"/>
    <property type="match status" value="1"/>
</dbReference>
<keyword evidence="13 19" id="KW-0472">Membrane</keyword>
<feature type="transmembrane region" description="Helical" evidence="19">
    <location>
        <begin position="354"/>
        <end position="373"/>
    </location>
</feature>
<evidence type="ECO:0000256" key="4">
    <source>
        <dbReference type="ARBA" id="ARBA00022475"/>
    </source>
</evidence>
<dbReference type="PANTHER" id="PTHR45339:SF1">
    <property type="entry name" value="HYBRID SIGNAL TRANSDUCTION HISTIDINE KINASE J"/>
    <property type="match status" value="1"/>
</dbReference>
<evidence type="ECO:0000256" key="15">
    <source>
        <dbReference type="ARBA" id="ARBA00070152"/>
    </source>
</evidence>
<dbReference type="InterPro" id="IPR004358">
    <property type="entry name" value="Sig_transdc_His_kin-like_C"/>
</dbReference>
<keyword evidence="7" id="KW-0732">Signal</keyword>
<dbReference type="eggNOG" id="COG0642">
    <property type="taxonomic scope" value="Bacteria"/>
</dbReference>
<keyword evidence="24" id="KW-1185">Reference proteome</keyword>
<evidence type="ECO:0000256" key="10">
    <source>
        <dbReference type="ARBA" id="ARBA00022989"/>
    </source>
</evidence>
<dbReference type="InterPro" id="IPR011623">
    <property type="entry name" value="7TMR_DISM_rcpt_extracell_dom1"/>
</dbReference>
<keyword evidence="6 19" id="KW-0812">Transmembrane</keyword>
<dbReference type="EC" id="2.7.13.3" evidence="3"/>
<evidence type="ECO:0000256" key="12">
    <source>
        <dbReference type="ARBA" id="ARBA00023026"/>
    </source>
</evidence>